<comment type="function">
    <text evidence="7 8">Key enzyme in folate metabolism. Catalyzes an essential reaction for de novo glycine and purine synthesis, and for DNA precursor synthesis.</text>
</comment>
<dbReference type="CDD" id="cd00209">
    <property type="entry name" value="DHFR"/>
    <property type="match status" value="1"/>
</dbReference>
<dbReference type="EMBL" id="APML01000019">
    <property type="protein sequence ID" value="ENH97297.1"/>
    <property type="molecule type" value="Genomic_DNA"/>
</dbReference>
<dbReference type="Proteomes" id="UP000012283">
    <property type="component" value="Unassembled WGS sequence"/>
</dbReference>
<dbReference type="PROSITE" id="PS51330">
    <property type="entry name" value="DHFR_2"/>
    <property type="match status" value="1"/>
</dbReference>
<reference evidence="11 12" key="1">
    <citation type="submission" date="2013-03" db="EMBL/GenBank/DDBJ databases">
        <title>Draft genome sequence of Gracibacillus halophilus YIM-C55.5, a moderately halophilic and thermophilic organism from the Xiaochaidamu salt lake.</title>
        <authorList>
            <person name="Sugumar T."/>
            <person name="Polireddy D.R."/>
            <person name="Antony A."/>
            <person name="Madhava Y.R."/>
            <person name="Sivakumar N."/>
        </authorList>
    </citation>
    <scope>NUCLEOTIDE SEQUENCE [LARGE SCALE GENOMIC DNA]</scope>
    <source>
        <strain evidence="11 12">YIM-C55.5</strain>
    </source>
</reference>
<evidence type="ECO:0000256" key="3">
    <source>
        <dbReference type="ARBA" id="ARBA00012856"/>
    </source>
</evidence>
<evidence type="ECO:0000256" key="6">
    <source>
        <dbReference type="ARBA" id="ARBA00023002"/>
    </source>
</evidence>
<dbReference type="PANTHER" id="PTHR48069:SF3">
    <property type="entry name" value="DIHYDROFOLATE REDUCTASE"/>
    <property type="match status" value="1"/>
</dbReference>
<dbReference type="PROSITE" id="PS00075">
    <property type="entry name" value="DHFR_1"/>
    <property type="match status" value="1"/>
</dbReference>
<name>N4WM92_9BACI</name>
<evidence type="ECO:0000256" key="5">
    <source>
        <dbReference type="ARBA" id="ARBA00022857"/>
    </source>
</evidence>
<dbReference type="GO" id="GO:0046452">
    <property type="term" value="P:dihydrofolate metabolic process"/>
    <property type="evidence" value="ECO:0007669"/>
    <property type="project" value="TreeGrafter"/>
</dbReference>
<dbReference type="GO" id="GO:0006730">
    <property type="term" value="P:one-carbon metabolic process"/>
    <property type="evidence" value="ECO:0007669"/>
    <property type="project" value="UniProtKB-KW"/>
</dbReference>
<evidence type="ECO:0000256" key="2">
    <source>
        <dbReference type="ARBA" id="ARBA00009539"/>
    </source>
</evidence>
<feature type="domain" description="DHFR" evidence="10">
    <location>
        <begin position="1"/>
        <end position="161"/>
    </location>
</feature>
<accession>N4WM92</accession>
<dbReference type="InterPro" id="IPR001796">
    <property type="entry name" value="DHFR_dom"/>
</dbReference>
<proteinExistence type="inferred from homology"/>
<dbReference type="EC" id="1.5.1.3" evidence="3 8"/>
<dbReference type="PRINTS" id="PR00070">
    <property type="entry name" value="DHFR"/>
</dbReference>
<dbReference type="GO" id="GO:0005829">
    <property type="term" value="C:cytosol"/>
    <property type="evidence" value="ECO:0007669"/>
    <property type="project" value="TreeGrafter"/>
</dbReference>
<organism evidence="11 12">
    <name type="scientific">Gracilibacillus halophilus YIM-C55.5</name>
    <dbReference type="NCBI Taxonomy" id="1308866"/>
    <lineage>
        <taxon>Bacteria</taxon>
        <taxon>Bacillati</taxon>
        <taxon>Bacillota</taxon>
        <taxon>Bacilli</taxon>
        <taxon>Bacillales</taxon>
        <taxon>Bacillaceae</taxon>
        <taxon>Gracilibacillus</taxon>
    </lineage>
</organism>
<evidence type="ECO:0000313" key="11">
    <source>
        <dbReference type="EMBL" id="ENH97297.1"/>
    </source>
</evidence>
<dbReference type="GO" id="GO:0046655">
    <property type="term" value="P:folic acid metabolic process"/>
    <property type="evidence" value="ECO:0007669"/>
    <property type="project" value="TreeGrafter"/>
</dbReference>
<dbReference type="FunFam" id="3.40.430.10:FF:000001">
    <property type="entry name" value="Dihydrofolate reductase"/>
    <property type="match status" value="1"/>
</dbReference>
<dbReference type="Pfam" id="PF00186">
    <property type="entry name" value="DHFR_1"/>
    <property type="match status" value="1"/>
</dbReference>
<dbReference type="InterPro" id="IPR024072">
    <property type="entry name" value="DHFR-like_dom_sf"/>
</dbReference>
<dbReference type="GO" id="GO:0070401">
    <property type="term" value="F:NADP+ binding"/>
    <property type="evidence" value="ECO:0007669"/>
    <property type="project" value="UniProtKB-ARBA"/>
</dbReference>
<dbReference type="InterPro" id="IPR017925">
    <property type="entry name" value="DHFR_CS"/>
</dbReference>
<dbReference type="PIRSF" id="PIRSF000194">
    <property type="entry name" value="DHFR"/>
    <property type="match status" value="1"/>
</dbReference>
<dbReference type="eggNOG" id="COG0262">
    <property type="taxonomic scope" value="Bacteria"/>
</dbReference>
<evidence type="ECO:0000256" key="9">
    <source>
        <dbReference type="RuleBase" id="RU004474"/>
    </source>
</evidence>
<evidence type="ECO:0000256" key="4">
    <source>
        <dbReference type="ARBA" id="ARBA00022563"/>
    </source>
</evidence>
<dbReference type="AlphaFoldDB" id="N4WM92"/>
<keyword evidence="6 8" id="KW-0560">Oxidoreductase</keyword>
<dbReference type="GO" id="GO:0004146">
    <property type="term" value="F:dihydrofolate reductase activity"/>
    <property type="evidence" value="ECO:0007669"/>
    <property type="project" value="UniProtKB-EC"/>
</dbReference>
<dbReference type="OrthoDB" id="9804315at2"/>
<evidence type="ECO:0000259" key="10">
    <source>
        <dbReference type="PROSITE" id="PS51330"/>
    </source>
</evidence>
<dbReference type="Gene3D" id="3.40.430.10">
    <property type="entry name" value="Dihydrofolate Reductase, subunit A"/>
    <property type="match status" value="1"/>
</dbReference>
<dbReference type="STRING" id="1308866.J416_04743"/>
<evidence type="ECO:0000256" key="7">
    <source>
        <dbReference type="ARBA" id="ARBA00025067"/>
    </source>
</evidence>
<comment type="catalytic activity">
    <reaction evidence="8">
        <text>(6S)-5,6,7,8-tetrahydrofolate + NADP(+) = 7,8-dihydrofolate + NADPH + H(+)</text>
        <dbReference type="Rhea" id="RHEA:15009"/>
        <dbReference type="ChEBI" id="CHEBI:15378"/>
        <dbReference type="ChEBI" id="CHEBI:57451"/>
        <dbReference type="ChEBI" id="CHEBI:57453"/>
        <dbReference type="ChEBI" id="CHEBI:57783"/>
        <dbReference type="ChEBI" id="CHEBI:58349"/>
        <dbReference type="EC" id="1.5.1.3"/>
    </reaction>
</comment>
<sequence>MISLLFAMDKNRVIGKDHTLPWYLPNDLKFFKRLTTSQTIIMGRKTFDSMNGPLPNRNNIVITHDQSFTHPDCKVIHNIEDIQKLNQEQPNQEWFVIGGEEIFRQVLDFADRIYMTYIDASFEGDTFFPTFDGSNWEMTDKQMGVTDEKNKYDHYFITYDRKK</sequence>
<dbReference type="SUPFAM" id="SSF53597">
    <property type="entry name" value="Dihydrofolate reductase-like"/>
    <property type="match status" value="1"/>
</dbReference>
<dbReference type="PANTHER" id="PTHR48069">
    <property type="entry name" value="DIHYDROFOLATE REDUCTASE"/>
    <property type="match status" value="1"/>
</dbReference>
<evidence type="ECO:0000256" key="1">
    <source>
        <dbReference type="ARBA" id="ARBA00004903"/>
    </source>
</evidence>
<dbReference type="InterPro" id="IPR012259">
    <property type="entry name" value="DHFR"/>
</dbReference>
<protein>
    <recommendedName>
        <fullName evidence="3 8">Dihydrofolate reductase</fullName>
        <ecNumber evidence="3 8">1.5.1.3</ecNumber>
    </recommendedName>
</protein>
<evidence type="ECO:0000313" key="12">
    <source>
        <dbReference type="Proteomes" id="UP000012283"/>
    </source>
</evidence>
<evidence type="ECO:0000256" key="8">
    <source>
        <dbReference type="PIRNR" id="PIRNR000194"/>
    </source>
</evidence>
<comment type="pathway">
    <text evidence="1 8">Cofactor biosynthesis; tetrahydrofolate biosynthesis; 5,6,7,8-tetrahydrofolate from 7,8-dihydrofolate: step 1/1.</text>
</comment>
<dbReference type="PATRIC" id="fig|1308866.3.peg.957"/>
<dbReference type="UniPathway" id="UPA00077">
    <property type="reaction ID" value="UER00158"/>
</dbReference>
<comment type="similarity">
    <text evidence="2 8 9">Belongs to the dihydrofolate reductase family.</text>
</comment>
<keyword evidence="4 8" id="KW-0554">One-carbon metabolism</keyword>
<dbReference type="GO" id="GO:0046654">
    <property type="term" value="P:tetrahydrofolate biosynthetic process"/>
    <property type="evidence" value="ECO:0007669"/>
    <property type="project" value="UniProtKB-UniPathway"/>
</dbReference>
<gene>
    <name evidence="11" type="ORF">J416_04743</name>
</gene>
<comment type="caution">
    <text evidence="11">The sequence shown here is derived from an EMBL/GenBank/DDBJ whole genome shotgun (WGS) entry which is preliminary data.</text>
</comment>
<keyword evidence="12" id="KW-1185">Reference proteome</keyword>
<keyword evidence="5 8" id="KW-0521">NADP</keyword>
<dbReference type="RefSeq" id="WP_003466057.1">
    <property type="nucleotide sequence ID" value="NZ_APML01000019.1"/>
</dbReference>